<accession>A0A084SK84</accession>
<dbReference type="InterPro" id="IPR003675">
    <property type="entry name" value="Rce1/LyrA-like_dom"/>
</dbReference>
<reference evidence="3 4" key="1">
    <citation type="submission" date="2014-07" db="EMBL/GenBank/DDBJ databases">
        <title>Draft Genome Sequence of Gephyronic Acid Producer, Cystobacter violaceus Strain Cb vi76.</title>
        <authorList>
            <person name="Stevens D.C."/>
            <person name="Young J."/>
            <person name="Carmichael R."/>
            <person name="Tan J."/>
            <person name="Taylor R.E."/>
        </authorList>
    </citation>
    <scope>NUCLEOTIDE SEQUENCE [LARGE SCALE GENOMIC DNA]</scope>
    <source>
        <strain evidence="3 4">Cb vi76</strain>
    </source>
</reference>
<feature type="transmembrane region" description="Helical" evidence="1">
    <location>
        <begin position="48"/>
        <end position="67"/>
    </location>
</feature>
<feature type="transmembrane region" description="Helical" evidence="1">
    <location>
        <begin position="156"/>
        <end position="174"/>
    </location>
</feature>
<feature type="domain" description="CAAX prenyl protease 2/Lysostaphin resistance protein A-like" evidence="2">
    <location>
        <begin position="125"/>
        <end position="215"/>
    </location>
</feature>
<dbReference type="Pfam" id="PF02517">
    <property type="entry name" value="Rce1-like"/>
    <property type="match status" value="1"/>
</dbReference>
<dbReference type="GO" id="GO:0004175">
    <property type="term" value="F:endopeptidase activity"/>
    <property type="evidence" value="ECO:0007669"/>
    <property type="project" value="UniProtKB-ARBA"/>
</dbReference>
<feature type="transmembrane region" description="Helical" evidence="1">
    <location>
        <begin position="79"/>
        <end position="101"/>
    </location>
</feature>
<evidence type="ECO:0000259" key="2">
    <source>
        <dbReference type="Pfam" id="PF02517"/>
    </source>
</evidence>
<feature type="transmembrane region" description="Helical" evidence="1">
    <location>
        <begin position="121"/>
        <end position="144"/>
    </location>
</feature>
<evidence type="ECO:0000313" key="4">
    <source>
        <dbReference type="Proteomes" id="UP000028547"/>
    </source>
</evidence>
<keyword evidence="1" id="KW-0812">Transmembrane</keyword>
<evidence type="ECO:0000256" key="1">
    <source>
        <dbReference type="SAM" id="Phobius"/>
    </source>
</evidence>
<feature type="transmembrane region" description="Helical" evidence="1">
    <location>
        <begin position="203"/>
        <end position="222"/>
    </location>
</feature>
<dbReference type="EMBL" id="JPMI01000275">
    <property type="protein sequence ID" value="KFA88869.1"/>
    <property type="molecule type" value="Genomic_DNA"/>
</dbReference>
<evidence type="ECO:0000313" key="3">
    <source>
        <dbReference type="EMBL" id="KFA88869.1"/>
    </source>
</evidence>
<comment type="caution">
    <text evidence="3">The sequence shown here is derived from an EMBL/GenBank/DDBJ whole genome shotgun (WGS) entry which is preliminary data.</text>
</comment>
<name>A0A084SK84_9BACT</name>
<dbReference type="AlphaFoldDB" id="A0A084SK84"/>
<protein>
    <submittedName>
        <fullName evidence="3">Abortive infection protein</fullName>
    </submittedName>
</protein>
<keyword evidence="1" id="KW-0472">Membrane</keyword>
<organism evidence="3 4">
    <name type="scientific">Archangium violaceum Cb vi76</name>
    <dbReference type="NCBI Taxonomy" id="1406225"/>
    <lineage>
        <taxon>Bacteria</taxon>
        <taxon>Pseudomonadati</taxon>
        <taxon>Myxococcota</taxon>
        <taxon>Myxococcia</taxon>
        <taxon>Myxococcales</taxon>
        <taxon>Cystobacterineae</taxon>
        <taxon>Archangiaceae</taxon>
        <taxon>Archangium</taxon>
    </lineage>
</organism>
<gene>
    <name evidence="3" type="ORF">Q664_38850</name>
</gene>
<keyword evidence="1" id="KW-1133">Transmembrane helix</keyword>
<sequence length="223" mass="24082">MVSTEPISPRPPGEGRGEGIRHPGWFMAAALAVLPWTALVHVHPPRFFLWAALYCALWNVLSWKALGEKARTLLLPRRADVLWGVALAGVLYVGSRAVLWATCGGFTDVLCEPLTAIYATFGQGSLGAALALALVIAPAEELFWRGAVQQALRPRLGRIGCAVVAAVLSSLVLLVFREPLLALAAFPTSLAWGLLAEWRRGLVAAMVSHSLWDLLIVILFPVF</sequence>
<dbReference type="GO" id="GO:0080120">
    <property type="term" value="P:CAAX-box protein maturation"/>
    <property type="evidence" value="ECO:0007669"/>
    <property type="project" value="UniProtKB-ARBA"/>
</dbReference>
<dbReference type="Proteomes" id="UP000028547">
    <property type="component" value="Unassembled WGS sequence"/>
</dbReference>
<proteinExistence type="predicted"/>
<feature type="transmembrane region" description="Helical" evidence="1">
    <location>
        <begin position="24"/>
        <end position="42"/>
    </location>
</feature>